<feature type="transmembrane region" description="Helical" evidence="7">
    <location>
        <begin position="348"/>
        <end position="372"/>
    </location>
</feature>
<proteinExistence type="predicted"/>
<dbReference type="CDD" id="cd17324">
    <property type="entry name" value="MFS_NepI_like"/>
    <property type="match status" value="1"/>
</dbReference>
<dbReference type="InterPro" id="IPR050189">
    <property type="entry name" value="MFS_Efflux_Transporters"/>
</dbReference>
<feature type="transmembrane region" description="Helical" evidence="7">
    <location>
        <begin position="263"/>
        <end position="283"/>
    </location>
</feature>
<dbReference type="InterPro" id="IPR020846">
    <property type="entry name" value="MFS_dom"/>
</dbReference>
<keyword evidence="4 7" id="KW-1133">Transmembrane helix</keyword>
<feature type="transmembrane region" description="Helical" evidence="7">
    <location>
        <begin position="128"/>
        <end position="147"/>
    </location>
</feature>
<feature type="transmembrane region" description="Helical" evidence="7">
    <location>
        <begin position="187"/>
        <end position="209"/>
    </location>
</feature>
<sequence length="442" mass="43855">MTRTTATSPASSSTSWTSSRHTGPDPKGSGPSGLKGTAVTGSDVDTIDETGSGPAPAVRRWAAVGGVALGTFILVTNEFLPVGLLPQISDSLHVATASAGLLVTAPAMVAAVAAPSVAVLLGRVDRRLILLGMTALFIAADLVSAAAPNLLALIGARLAFGLGIGGFWAIGGTVGPSLVGPRHGGRATALIFGGISVASIVGVPAGTALGQALGWRAAFLATAIVGAVALLGQLATLPKLAPQGRSGWGPALRLLRGARARRALLATVVLITGQFVAFTYLVDFLQRDRGLEPRTVAWLLLVYGLAGLVGNFGASPLLRGRAVAAAAALAAAIAIAAAASAAVAPAEFVLTITMAGWGAAYGAVPIAMQTLVRHSDPAAFDSGAPIYITAFQGSIAIGSVLGAALVLVGGDLTAVLSGALLALVSAPLVGFGRSRSRRAGDA</sequence>
<evidence type="ECO:0000256" key="5">
    <source>
        <dbReference type="ARBA" id="ARBA00023136"/>
    </source>
</evidence>
<feature type="region of interest" description="Disordered" evidence="6">
    <location>
        <begin position="1"/>
        <end position="54"/>
    </location>
</feature>
<dbReference type="GO" id="GO:0005886">
    <property type="term" value="C:plasma membrane"/>
    <property type="evidence" value="ECO:0007669"/>
    <property type="project" value="UniProtKB-SubCell"/>
</dbReference>
<feature type="compositionally biased region" description="Low complexity" evidence="6">
    <location>
        <begin position="1"/>
        <end position="21"/>
    </location>
</feature>
<feature type="transmembrane region" description="Helical" evidence="7">
    <location>
        <begin position="322"/>
        <end position="342"/>
    </location>
</feature>
<organism evidence="9 10">
    <name type="scientific">Gryllotalpicola protaetiae</name>
    <dbReference type="NCBI Taxonomy" id="2419771"/>
    <lineage>
        <taxon>Bacteria</taxon>
        <taxon>Bacillati</taxon>
        <taxon>Actinomycetota</taxon>
        <taxon>Actinomycetes</taxon>
        <taxon>Micrococcales</taxon>
        <taxon>Microbacteriaceae</taxon>
        <taxon>Gryllotalpicola</taxon>
    </lineage>
</organism>
<feature type="transmembrane region" description="Helical" evidence="7">
    <location>
        <begin position="295"/>
        <end position="315"/>
    </location>
</feature>
<evidence type="ECO:0000313" key="9">
    <source>
        <dbReference type="EMBL" id="AYG03942.1"/>
    </source>
</evidence>
<keyword evidence="2" id="KW-1003">Cell membrane</keyword>
<protein>
    <submittedName>
        <fullName evidence="9">MFS transporter</fullName>
    </submittedName>
</protein>
<feature type="domain" description="Major facilitator superfamily (MFS) profile" evidence="8">
    <location>
        <begin position="63"/>
        <end position="437"/>
    </location>
</feature>
<dbReference type="Gene3D" id="1.20.1250.20">
    <property type="entry name" value="MFS general substrate transporter like domains"/>
    <property type="match status" value="2"/>
</dbReference>
<dbReference type="Proteomes" id="UP000275069">
    <property type="component" value="Chromosome"/>
</dbReference>
<reference evidence="9 10" key="1">
    <citation type="submission" date="2018-09" db="EMBL/GenBank/DDBJ databases">
        <title>Genome sequencing of strain 2DFW10M-5.</title>
        <authorList>
            <person name="Heo J."/>
            <person name="Kim S.-J."/>
            <person name="Kwon S.-W."/>
        </authorList>
    </citation>
    <scope>NUCLEOTIDE SEQUENCE [LARGE SCALE GENOMIC DNA]</scope>
    <source>
        <strain evidence="9 10">2DFW10M-5</strain>
    </source>
</reference>
<evidence type="ECO:0000259" key="8">
    <source>
        <dbReference type="PROSITE" id="PS50850"/>
    </source>
</evidence>
<evidence type="ECO:0000256" key="4">
    <source>
        <dbReference type="ARBA" id="ARBA00022989"/>
    </source>
</evidence>
<gene>
    <name evidence="9" type="ORF">D7I44_10615</name>
</gene>
<dbReference type="Pfam" id="PF07690">
    <property type="entry name" value="MFS_1"/>
    <property type="match status" value="1"/>
</dbReference>
<name>A0A387BNC4_9MICO</name>
<evidence type="ECO:0000313" key="10">
    <source>
        <dbReference type="Proteomes" id="UP000275069"/>
    </source>
</evidence>
<evidence type="ECO:0000256" key="7">
    <source>
        <dbReference type="SAM" id="Phobius"/>
    </source>
</evidence>
<dbReference type="KEGG" id="gry:D7I44_10615"/>
<dbReference type="SUPFAM" id="SSF103473">
    <property type="entry name" value="MFS general substrate transporter"/>
    <property type="match status" value="1"/>
</dbReference>
<dbReference type="InterPro" id="IPR011701">
    <property type="entry name" value="MFS"/>
</dbReference>
<dbReference type="GO" id="GO:0022857">
    <property type="term" value="F:transmembrane transporter activity"/>
    <property type="evidence" value="ECO:0007669"/>
    <property type="project" value="InterPro"/>
</dbReference>
<feature type="transmembrane region" description="Helical" evidence="7">
    <location>
        <begin position="153"/>
        <end position="175"/>
    </location>
</feature>
<evidence type="ECO:0000256" key="2">
    <source>
        <dbReference type="ARBA" id="ARBA00022475"/>
    </source>
</evidence>
<dbReference type="PANTHER" id="PTHR43124:SF3">
    <property type="entry name" value="CHLORAMPHENICOL EFFLUX PUMP RV0191"/>
    <property type="match status" value="1"/>
</dbReference>
<dbReference type="PANTHER" id="PTHR43124">
    <property type="entry name" value="PURINE EFFLUX PUMP PBUE"/>
    <property type="match status" value="1"/>
</dbReference>
<dbReference type="AlphaFoldDB" id="A0A387BNC4"/>
<feature type="transmembrane region" description="Helical" evidence="7">
    <location>
        <begin position="384"/>
        <end position="408"/>
    </location>
</feature>
<dbReference type="PROSITE" id="PS50850">
    <property type="entry name" value="MFS"/>
    <property type="match status" value="1"/>
</dbReference>
<dbReference type="InterPro" id="IPR036259">
    <property type="entry name" value="MFS_trans_sf"/>
</dbReference>
<evidence type="ECO:0000256" key="3">
    <source>
        <dbReference type="ARBA" id="ARBA00022692"/>
    </source>
</evidence>
<feature type="transmembrane region" description="Helical" evidence="7">
    <location>
        <begin position="215"/>
        <end position="237"/>
    </location>
</feature>
<feature type="transmembrane region" description="Helical" evidence="7">
    <location>
        <begin position="61"/>
        <end position="80"/>
    </location>
</feature>
<feature type="transmembrane region" description="Helical" evidence="7">
    <location>
        <begin position="414"/>
        <end position="432"/>
    </location>
</feature>
<evidence type="ECO:0000256" key="6">
    <source>
        <dbReference type="SAM" id="MobiDB-lite"/>
    </source>
</evidence>
<keyword evidence="3 7" id="KW-0812">Transmembrane</keyword>
<keyword evidence="10" id="KW-1185">Reference proteome</keyword>
<keyword evidence="5 7" id="KW-0472">Membrane</keyword>
<dbReference type="OrthoDB" id="9814237at2"/>
<evidence type="ECO:0000256" key="1">
    <source>
        <dbReference type="ARBA" id="ARBA00004651"/>
    </source>
</evidence>
<accession>A0A387BNC4</accession>
<dbReference type="EMBL" id="CP032624">
    <property type="protein sequence ID" value="AYG03942.1"/>
    <property type="molecule type" value="Genomic_DNA"/>
</dbReference>
<comment type="subcellular location">
    <subcellularLocation>
        <location evidence="1">Cell membrane</location>
        <topology evidence="1">Multi-pass membrane protein</topology>
    </subcellularLocation>
</comment>
<feature type="transmembrane region" description="Helical" evidence="7">
    <location>
        <begin position="100"/>
        <end position="121"/>
    </location>
</feature>